<evidence type="ECO:0000259" key="10">
    <source>
        <dbReference type="Pfam" id="PF07885"/>
    </source>
</evidence>
<dbReference type="EMBL" id="JAFNEN010000955">
    <property type="protein sequence ID" value="KAG8175728.1"/>
    <property type="molecule type" value="Genomic_DNA"/>
</dbReference>
<organism evidence="11 12">
    <name type="scientific">Oedothorax gibbosus</name>
    <dbReference type="NCBI Taxonomy" id="931172"/>
    <lineage>
        <taxon>Eukaryota</taxon>
        <taxon>Metazoa</taxon>
        <taxon>Ecdysozoa</taxon>
        <taxon>Arthropoda</taxon>
        <taxon>Chelicerata</taxon>
        <taxon>Arachnida</taxon>
        <taxon>Araneae</taxon>
        <taxon>Araneomorphae</taxon>
        <taxon>Entelegynae</taxon>
        <taxon>Araneoidea</taxon>
        <taxon>Linyphiidae</taxon>
        <taxon>Erigoninae</taxon>
        <taxon>Oedothorax</taxon>
    </lineage>
</organism>
<protein>
    <recommendedName>
        <fullName evidence="10">Potassium channel domain-containing protein</fullName>
    </recommendedName>
</protein>
<evidence type="ECO:0000256" key="9">
    <source>
        <dbReference type="SAM" id="Phobius"/>
    </source>
</evidence>
<feature type="transmembrane region" description="Helical" evidence="9">
    <location>
        <begin position="27"/>
        <end position="47"/>
    </location>
</feature>
<feature type="domain" description="Potassium channel" evidence="10">
    <location>
        <begin position="115"/>
        <end position="180"/>
    </location>
</feature>
<proteinExistence type="inferred from homology"/>
<sequence>MASEGKQLPPTQRSCCKLVLRLLFSHVGLFLLVCLYAAFGSWIFVSIEYDYETYRRKERMIRSIDVNDSIAYLSALFYYLRDKASAEEWNKRVYTELKSLDRFIVGVAKNFSYDSTMDEEEWDREWTFGNGLLYTVTILTTIGYGHVTPHTQLGKIVTILYSLIGIPLTFIFLANIGDVMASGVRYAYSRLCCRWCRGQRRRNEYNREMVAQMGGRLPALSTDDVGNESFMPTSKIQIPILLNLVLISLFILLGAGIFANLEDWDMLSSGYFTFVTLTTIGFGDYYPGSAFQGYKGDITKTLSLMGTCFYMMLGMALVSMCINLMQEQLTSKVRWVAHEVGLIQLPDIEDTDDKPLTNLSEEPH</sequence>
<dbReference type="Gene3D" id="1.10.287.70">
    <property type="match status" value="1"/>
</dbReference>
<evidence type="ECO:0000256" key="1">
    <source>
        <dbReference type="ARBA" id="ARBA00004141"/>
    </source>
</evidence>
<comment type="caution">
    <text evidence="11">The sequence shown here is derived from an EMBL/GenBank/DDBJ whole genome shotgun (WGS) entry which is preliminary data.</text>
</comment>
<dbReference type="GO" id="GO:0030322">
    <property type="term" value="P:stabilization of membrane potential"/>
    <property type="evidence" value="ECO:0007669"/>
    <property type="project" value="TreeGrafter"/>
</dbReference>
<keyword evidence="6 9" id="KW-0472">Membrane</keyword>
<gene>
    <name evidence="11" type="ORF">JTE90_002361</name>
</gene>
<evidence type="ECO:0000313" key="11">
    <source>
        <dbReference type="EMBL" id="KAG8175728.1"/>
    </source>
</evidence>
<dbReference type="PANTHER" id="PTHR11003">
    <property type="entry name" value="POTASSIUM CHANNEL, SUBFAMILY K"/>
    <property type="match status" value="1"/>
</dbReference>
<keyword evidence="5 8" id="KW-0406">Ion transport</keyword>
<evidence type="ECO:0000256" key="4">
    <source>
        <dbReference type="ARBA" id="ARBA00022989"/>
    </source>
</evidence>
<evidence type="ECO:0000256" key="8">
    <source>
        <dbReference type="RuleBase" id="RU003857"/>
    </source>
</evidence>
<feature type="transmembrane region" description="Helical" evidence="9">
    <location>
        <begin position="304"/>
        <end position="325"/>
    </location>
</feature>
<dbReference type="PRINTS" id="PR01333">
    <property type="entry name" value="2POREKCHANEL"/>
</dbReference>
<dbReference type="SUPFAM" id="SSF81324">
    <property type="entry name" value="Voltage-gated potassium channels"/>
    <property type="match status" value="2"/>
</dbReference>
<comment type="subcellular location">
    <subcellularLocation>
        <location evidence="1">Membrane</location>
        <topology evidence="1">Multi-pass membrane protein</topology>
    </subcellularLocation>
</comment>
<dbReference type="GO" id="GO:0005886">
    <property type="term" value="C:plasma membrane"/>
    <property type="evidence" value="ECO:0007669"/>
    <property type="project" value="TreeGrafter"/>
</dbReference>
<reference evidence="11 12" key="1">
    <citation type="journal article" date="2022" name="Nat. Ecol. Evol.">
        <title>A masculinizing supergene underlies an exaggerated male reproductive morph in a spider.</title>
        <authorList>
            <person name="Hendrickx F."/>
            <person name="De Corte Z."/>
            <person name="Sonet G."/>
            <person name="Van Belleghem S.M."/>
            <person name="Kostlbacher S."/>
            <person name="Vangestel C."/>
        </authorList>
    </citation>
    <scope>NUCLEOTIDE SEQUENCE [LARGE SCALE GENOMIC DNA]</scope>
    <source>
        <strain evidence="11">W744_W776</strain>
    </source>
</reference>
<comment type="similarity">
    <text evidence="8">Belongs to the two pore domain potassium channel (TC 1.A.1.8) family.</text>
</comment>
<dbReference type="GO" id="GO:0022841">
    <property type="term" value="F:potassium ion leak channel activity"/>
    <property type="evidence" value="ECO:0007669"/>
    <property type="project" value="TreeGrafter"/>
</dbReference>
<evidence type="ECO:0000256" key="5">
    <source>
        <dbReference type="ARBA" id="ARBA00023065"/>
    </source>
</evidence>
<keyword evidence="2 8" id="KW-0813">Transport</keyword>
<evidence type="ECO:0000256" key="6">
    <source>
        <dbReference type="ARBA" id="ARBA00023136"/>
    </source>
</evidence>
<evidence type="ECO:0000256" key="3">
    <source>
        <dbReference type="ARBA" id="ARBA00022692"/>
    </source>
</evidence>
<dbReference type="PANTHER" id="PTHR11003:SF334">
    <property type="entry name" value="FI03418P"/>
    <property type="match status" value="1"/>
</dbReference>
<feature type="transmembrane region" description="Helical" evidence="9">
    <location>
        <begin position="159"/>
        <end position="181"/>
    </location>
</feature>
<dbReference type="Pfam" id="PF07885">
    <property type="entry name" value="Ion_trans_2"/>
    <property type="match status" value="2"/>
</dbReference>
<dbReference type="GO" id="GO:0015271">
    <property type="term" value="F:outward rectifier potassium channel activity"/>
    <property type="evidence" value="ECO:0007669"/>
    <property type="project" value="TreeGrafter"/>
</dbReference>
<feature type="transmembrane region" description="Helical" evidence="9">
    <location>
        <begin position="240"/>
        <end position="261"/>
    </location>
</feature>
<evidence type="ECO:0000256" key="7">
    <source>
        <dbReference type="ARBA" id="ARBA00023303"/>
    </source>
</evidence>
<keyword evidence="7 8" id="KW-0407">Ion channel</keyword>
<dbReference type="InterPro" id="IPR003280">
    <property type="entry name" value="2pore_dom_K_chnl"/>
</dbReference>
<keyword evidence="3 8" id="KW-0812">Transmembrane</keyword>
<keyword evidence="4 9" id="KW-1133">Transmembrane helix</keyword>
<name>A0AAV6TVS7_9ARAC</name>
<keyword evidence="12" id="KW-1185">Reference proteome</keyword>
<dbReference type="InterPro" id="IPR013099">
    <property type="entry name" value="K_chnl_dom"/>
</dbReference>
<evidence type="ECO:0000313" key="12">
    <source>
        <dbReference type="Proteomes" id="UP000827092"/>
    </source>
</evidence>
<evidence type="ECO:0000256" key="2">
    <source>
        <dbReference type="ARBA" id="ARBA00022448"/>
    </source>
</evidence>
<dbReference type="AlphaFoldDB" id="A0AAV6TVS7"/>
<feature type="domain" description="Potassium channel" evidence="10">
    <location>
        <begin position="248"/>
        <end position="330"/>
    </location>
</feature>
<accession>A0AAV6TVS7</accession>
<dbReference type="Proteomes" id="UP000827092">
    <property type="component" value="Unassembled WGS sequence"/>
</dbReference>
<feature type="transmembrane region" description="Helical" evidence="9">
    <location>
        <begin position="127"/>
        <end position="147"/>
    </location>
</feature>